<dbReference type="Proteomes" id="UP000070529">
    <property type="component" value="Unassembled WGS sequence"/>
</dbReference>
<sequence length="167" mass="17908">MKQVTFQGNPVKVLGSIPMEGEQAKNFSLTASDLSDLTLSSLKGQNVVINIFPSIDTPVCAASVKRFNEEASKLENTTVLCVSADLPFAVGRFCEIEGITNVQHASTFRSEDFAEAYGVAIPEGALRGLTTRAIVCVNKDGVVTHSELVSEITNEPNYESAIKALVK</sequence>
<keyword evidence="1 6" id="KW-0575">Peroxidase</keyword>
<dbReference type="GO" id="GO:0008379">
    <property type="term" value="F:thioredoxin peroxidase activity"/>
    <property type="evidence" value="ECO:0007669"/>
    <property type="project" value="UniProtKB-UniRule"/>
</dbReference>
<evidence type="ECO:0000256" key="4">
    <source>
        <dbReference type="ARBA" id="ARBA00023157"/>
    </source>
</evidence>
<organism evidence="8 9">
    <name type="scientific">Enterovibrio coralii</name>
    <dbReference type="NCBI Taxonomy" id="294935"/>
    <lineage>
        <taxon>Bacteria</taxon>
        <taxon>Pseudomonadati</taxon>
        <taxon>Pseudomonadota</taxon>
        <taxon>Gammaproteobacteria</taxon>
        <taxon>Vibrionales</taxon>
        <taxon>Vibrionaceae</taxon>
        <taxon>Enterovibrio</taxon>
    </lineage>
</organism>
<dbReference type="InterPro" id="IPR018219">
    <property type="entry name" value="Tpx_CS"/>
</dbReference>
<evidence type="ECO:0000256" key="6">
    <source>
        <dbReference type="HAMAP-Rule" id="MF_00269"/>
    </source>
</evidence>
<dbReference type="InterPro" id="IPR013766">
    <property type="entry name" value="Thioredoxin_domain"/>
</dbReference>
<evidence type="ECO:0000256" key="3">
    <source>
        <dbReference type="ARBA" id="ARBA00023002"/>
    </source>
</evidence>
<protein>
    <recommendedName>
        <fullName evidence="6">Thiol peroxidase</fullName>
        <shortName evidence="6">Tpx</shortName>
        <ecNumber evidence="6">1.11.1.24</ecNumber>
    </recommendedName>
    <alternativeName>
        <fullName evidence="6">Peroxiredoxin tpx</fullName>
        <shortName evidence="6">Prx</shortName>
    </alternativeName>
    <alternativeName>
        <fullName evidence="6">Thioredoxin peroxidase</fullName>
    </alternativeName>
    <alternativeName>
        <fullName evidence="6">Thioredoxin-dependent peroxiredoxin</fullName>
    </alternativeName>
</protein>
<comment type="miscellaneous">
    <text evidence="6">The active site is a conserved redox-active cysteine residue, the peroxidatic cysteine (C(P)), which makes the nucleophilic attack on the peroxide substrate. The peroxide oxidizes the C(P)-SH to cysteine sulfenic acid (C(P)-SOH), which then reacts with another cysteine residue, the resolving cysteine (C(R)), to form a disulfide bridge. The disulfide is subsequently reduced by an appropriate electron donor to complete the catalytic cycle. In this atypical 2-Cys peroxiredoxin, C(R) is present in the same subunit to form an intramolecular disulfide. The disulfide is subsequently reduced by thioredoxin.</text>
</comment>
<dbReference type="PROSITE" id="PS01265">
    <property type="entry name" value="TPX"/>
    <property type="match status" value="1"/>
</dbReference>
<dbReference type="EC" id="1.11.1.24" evidence="6"/>
<evidence type="ECO:0000256" key="2">
    <source>
        <dbReference type="ARBA" id="ARBA00022862"/>
    </source>
</evidence>
<evidence type="ECO:0000256" key="1">
    <source>
        <dbReference type="ARBA" id="ARBA00022559"/>
    </source>
</evidence>
<dbReference type="InterPro" id="IPR013740">
    <property type="entry name" value="Redoxin"/>
</dbReference>
<dbReference type="CDD" id="cd03014">
    <property type="entry name" value="PRX_Atyp2cys"/>
    <property type="match status" value="1"/>
</dbReference>
<name>A0A135I814_9GAMM</name>
<dbReference type="AlphaFoldDB" id="A0A135I814"/>
<gene>
    <name evidence="6" type="primary">tpx</name>
    <name evidence="8" type="ORF">ATN88_02585</name>
</gene>
<dbReference type="PANTHER" id="PTHR43110">
    <property type="entry name" value="THIOL PEROXIDASE"/>
    <property type="match status" value="1"/>
</dbReference>
<dbReference type="PROSITE" id="PS51352">
    <property type="entry name" value="THIOREDOXIN_2"/>
    <property type="match status" value="1"/>
</dbReference>
<evidence type="ECO:0000256" key="5">
    <source>
        <dbReference type="ARBA" id="ARBA00023284"/>
    </source>
</evidence>
<dbReference type="HAMAP" id="MF_00269">
    <property type="entry name" value="Tpx"/>
    <property type="match status" value="1"/>
</dbReference>
<proteinExistence type="inferred from homology"/>
<evidence type="ECO:0000313" key="9">
    <source>
        <dbReference type="Proteomes" id="UP000070529"/>
    </source>
</evidence>
<dbReference type="Gene3D" id="3.40.30.10">
    <property type="entry name" value="Glutaredoxin"/>
    <property type="match status" value="1"/>
</dbReference>
<evidence type="ECO:0000259" key="7">
    <source>
        <dbReference type="PROSITE" id="PS51352"/>
    </source>
</evidence>
<comment type="caution">
    <text evidence="8">The sequence shown here is derived from an EMBL/GenBank/DDBJ whole genome shotgun (WGS) entry which is preliminary data.</text>
</comment>
<keyword evidence="4 6" id="KW-1015">Disulfide bond</keyword>
<comment type="catalytic activity">
    <reaction evidence="6">
        <text>a hydroperoxide + [thioredoxin]-dithiol = an alcohol + [thioredoxin]-disulfide + H2O</text>
        <dbReference type="Rhea" id="RHEA:62620"/>
        <dbReference type="Rhea" id="RHEA-COMP:10698"/>
        <dbReference type="Rhea" id="RHEA-COMP:10700"/>
        <dbReference type="ChEBI" id="CHEBI:15377"/>
        <dbReference type="ChEBI" id="CHEBI:29950"/>
        <dbReference type="ChEBI" id="CHEBI:30879"/>
        <dbReference type="ChEBI" id="CHEBI:35924"/>
        <dbReference type="ChEBI" id="CHEBI:50058"/>
        <dbReference type="EC" id="1.11.1.24"/>
    </reaction>
</comment>
<keyword evidence="3 6" id="KW-0560">Oxidoreductase</keyword>
<evidence type="ECO:0000313" key="8">
    <source>
        <dbReference type="EMBL" id="KXF81585.1"/>
    </source>
</evidence>
<accession>A0A135I814</accession>
<dbReference type="InterPro" id="IPR002065">
    <property type="entry name" value="TPX"/>
</dbReference>
<dbReference type="OrthoDB" id="9781543at2"/>
<dbReference type="NCBIfam" id="NF001808">
    <property type="entry name" value="PRK00522.1"/>
    <property type="match status" value="1"/>
</dbReference>
<comment type="similarity">
    <text evidence="6">Belongs to the peroxiredoxin family. Tpx subfamily.</text>
</comment>
<keyword evidence="2 6" id="KW-0049">Antioxidant</keyword>
<dbReference type="PANTHER" id="PTHR43110:SF1">
    <property type="entry name" value="THIOL PEROXIDASE"/>
    <property type="match status" value="1"/>
</dbReference>
<dbReference type="Pfam" id="PF08534">
    <property type="entry name" value="Redoxin"/>
    <property type="match status" value="1"/>
</dbReference>
<dbReference type="InterPro" id="IPR036249">
    <property type="entry name" value="Thioredoxin-like_sf"/>
</dbReference>
<keyword evidence="9" id="KW-1185">Reference proteome</keyword>
<dbReference type="STRING" id="294935.ATN88_02585"/>
<feature type="disulfide bond" description="Redox-active" evidence="6">
    <location>
        <begin position="60"/>
        <end position="94"/>
    </location>
</feature>
<dbReference type="RefSeq" id="WP_067416879.1">
    <property type="nucleotide sequence ID" value="NZ_LNTY01000034.1"/>
</dbReference>
<dbReference type="SUPFAM" id="SSF52833">
    <property type="entry name" value="Thioredoxin-like"/>
    <property type="match status" value="1"/>
</dbReference>
<dbReference type="InterPro" id="IPR050455">
    <property type="entry name" value="Tpx_Peroxidase_subfamily"/>
</dbReference>
<feature type="domain" description="Thioredoxin" evidence="7">
    <location>
        <begin position="18"/>
        <end position="167"/>
    </location>
</feature>
<dbReference type="EMBL" id="LNTY01000034">
    <property type="protein sequence ID" value="KXF81585.1"/>
    <property type="molecule type" value="Genomic_DNA"/>
</dbReference>
<feature type="active site" description="Cysteine sulfenic acid (-SOH) intermediate" evidence="6">
    <location>
        <position position="60"/>
    </location>
</feature>
<reference evidence="8 9" key="1">
    <citation type="submission" date="2015-11" db="EMBL/GenBank/DDBJ databases">
        <title>Genomic Taxonomy of the Vibrionaceae.</title>
        <authorList>
            <person name="Gomez-Gil B."/>
            <person name="Enciso-Ibarra J."/>
        </authorList>
    </citation>
    <scope>NUCLEOTIDE SEQUENCE [LARGE SCALE GENOMIC DNA]</scope>
    <source>
        <strain evidence="8 9">CAIM 912</strain>
    </source>
</reference>
<keyword evidence="5 6" id="KW-0676">Redox-active center</keyword>
<comment type="function">
    <text evidence="6">Thiol-specific peroxidase that catalyzes the reduction of hydrogen peroxide and organic hydroperoxides to water and alcohols, respectively. Plays a role in cell protection against oxidative stress by detoxifying peroxides.</text>
</comment>
<comment type="subunit">
    <text evidence="6">Homodimer.</text>
</comment>